<protein>
    <recommendedName>
        <fullName evidence="1">DUF7718 domain-containing protein</fullName>
    </recommendedName>
</protein>
<dbReference type="Proteomes" id="UP000228886">
    <property type="component" value="Unassembled WGS sequence"/>
</dbReference>
<dbReference type="EMBL" id="PETL01000110">
    <property type="protein sequence ID" value="PIV64429.1"/>
    <property type="molecule type" value="Genomic_DNA"/>
</dbReference>
<feature type="domain" description="DUF7718" evidence="1">
    <location>
        <begin position="5"/>
        <end position="104"/>
    </location>
</feature>
<evidence type="ECO:0000313" key="2">
    <source>
        <dbReference type="EMBL" id="PIV64429.1"/>
    </source>
</evidence>
<evidence type="ECO:0000259" key="1">
    <source>
        <dbReference type="Pfam" id="PF24839"/>
    </source>
</evidence>
<evidence type="ECO:0000313" key="3">
    <source>
        <dbReference type="Proteomes" id="UP000228886"/>
    </source>
</evidence>
<name>A0A2M7E9N3_9BACT</name>
<accession>A0A2M7E9N3</accession>
<gene>
    <name evidence="2" type="ORF">COS11_02230</name>
</gene>
<dbReference type="Pfam" id="PF24839">
    <property type="entry name" value="DUF7718"/>
    <property type="match status" value="1"/>
</dbReference>
<sequence>MEVKAEQFVFLFSDNVRVRHSHKRIKNHIIEFVIQLEILIKDKWCPVVRYDTIHGFAHKDIIHPSGKVDKIPLPIQNFNEALIFAEEELRAEWEFFKMRYLEEVRQSEGI</sequence>
<comment type="caution">
    <text evidence="2">The sequence shown here is derived from an EMBL/GenBank/DDBJ whole genome shotgun (WGS) entry which is preliminary data.</text>
</comment>
<organism evidence="2 3">
    <name type="scientific">bacterium (Candidatus Ratteibacteria) CG01_land_8_20_14_3_00_40_19</name>
    <dbReference type="NCBI Taxonomy" id="2014290"/>
    <lineage>
        <taxon>Bacteria</taxon>
        <taxon>Candidatus Ratteibacteria</taxon>
    </lineage>
</organism>
<proteinExistence type="predicted"/>
<dbReference type="InterPro" id="IPR056135">
    <property type="entry name" value="DUF7718"/>
</dbReference>
<reference evidence="3" key="1">
    <citation type="submission" date="2017-09" db="EMBL/GenBank/DDBJ databases">
        <title>Depth-based differentiation of microbial function through sediment-hosted aquifers and enrichment of novel symbionts in the deep terrestrial subsurface.</title>
        <authorList>
            <person name="Probst A.J."/>
            <person name="Ladd B."/>
            <person name="Jarett J.K."/>
            <person name="Geller-Mcgrath D.E."/>
            <person name="Sieber C.M.K."/>
            <person name="Emerson J.B."/>
            <person name="Anantharaman K."/>
            <person name="Thomas B.C."/>
            <person name="Malmstrom R."/>
            <person name="Stieglmeier M."/>
            <person name="Klingl A."/>
            <person name="Woyke T."/>
            <person name="Ryan C.M."/>
            <person name="Banfield J.F."/>
        </authorList>
    </citation>
    <scope>NUCLEOTIDE SEQUENCE [LARGE SCALE GENOMIC DNA]</scope>
</reference>
<dbReference type="AlphaFoldDB" id="A0A2M7E9N3"/>